<feature type="compositionally biased region" description="Low complexity" evidence="1">
    <location>
        <begin position="18"/>
        <end position="35"/>
    </location>
</feature>
<feature type="compositionally biased region" description="Basic and acidic residues" evidence="1">
    <location>
        <begin position="1"/>
        <end position="17"/>
    </location>
</feature>
<evidence type="ECO:0000313" key="2">
    <source>
        <dbReference type="EnsemblMetazoa" id="ACUA015232-PA"/>
    </source>
</evidence>
<feature type="compositionally biased region" description="Acidic residues" evidence="1">
    <location>
        <begin position="56"/>
        <end position="66"/>
    </location>
</feature>
<feature type="compositionally biased region" description="Basic residues" evidence="1">
    <location>
        <begin position="36"/>
        <end position="45"/>
    </location>
</feature>
<feature type="region of interest" description="Disordered" evidence="1">
    <location>
        <begin position="1"/>
        <end position="83"/>
    </location>
</feature>
<evidence type="ECO:0000256" key="1">
    <source>
        <dbReference type="SAM" id="MobiDB-lite"/>
    </source>
</evidence>
<dbReference type="EMBL" id="AXCM01000929">
    <property type="status" value="NOT_ANNOTATED_CDS"/>
    <property type="molecule type" value="Genomic_DNA"/>
</dbReference>
<reference evidence="3" key="1">
    <citation type="submission" date="2013-09" db="EMBL/GenBank/DDBJ databases">
        <title>The Genome Sequence of Anopheles culicifacies species A.</title>
        <authorList>
            <consortium name="The Broad Institute Genomics Platform"/>
            <person name="Neafsey D.E."/>
            <person name="Besansky N."/>
            <person name="Howell P."/>
            <person name="Walton C."/>
            <person name="Young S.K."/>
            <person name="Zeng Q."/>
            <person name="Gargeya S."/>
            <person name="Fitzgerald M."/>
            <person name="Haas B."/>
            <person name="Abouelleil A."/>
            <person name="Allen A.W."/>
            <person name="Alvarado L."/>
            <person name="Arachchi H.M."/>
            <person name="Berlin A.M."/>
            <person name="Chapman S.B."/>
            <person name="Gainer-Dewar J."/>
            <person name="Goldberg J."/>
            <person name="Griggs A."/>
            <person name="Gujja S."/>
            <person name="Hansen M."/>
            <person name="Howarth C."/>
            <person name="Imamovic A."/>
            <person name="Ireland A."/>
            <person name="Larimer J."/>
            <person name="McCowan C."/>
            <person name="Murphy C."/>
            <person name="Pearson M."/>
            <person name="Poon T.W."/>
            <person name="Priest M."/>
            <person name="Roberts A."/>
            <person name="Saif S."/>
            <person name="Shea T."/>
            <person name="Sisk P."/>
            <person name="Sykes S."/>
            <person name="Wortman J."/>
            <person name="Nusbaum C."/>
            <person name="Birren B."/>
        </authorList>
    </citation>
    <scope>NUCLEOTIDE SEQUENCE [LARGE SCALE GENOMIC DNA]</scope>
    <source>
        <strain evidence="3">A-37</strain>
    </source>
</reference>
<reference evidence="2" key="2">
    <citation type="submission" date="2020-05" db="UniProtKB">
        <authorList>
            <consortium name="EnsemblMetazoa"/>
        </authorList>
    </citation>
    <scope>IDENTIFICATION</scope>
    <source>
        <strain evidence="2">A-37</strain>
    </source>
</reference>
<proteinExistence type="predicted"/>
<dbReference type="Proteomes" id="UP000075883">
    <property type="component" value="Unassembled WGS sequence"/>
</dbReference>
<name>A0A182MCX3_9DIPT</name>
<feature type="compositionally biased region" description="Basic and acidic residues" evidence="1">
    <location>
        <begin position="46"/>
        <end position="55"/>
    </location>
</feature>
<dbReference type="STRING" id="139723.A0A182MCX3"/>
<keyword evidence="3" id="KW-1185">Reference proteome</keyword>
<feature type="region of interest" description="Disordered" evidence="1">
    <location>
        <begin position="2307"/>
        <end position="2333"/>
    </location>
</feature>
<sequence>MKELDIKETPDLREDARSTSSNNAITTITTNNTTVTKKKHKKLRSDRRQQHKHEEETEIVDSEESIEERIRQTQQRRRQPLHPLRPVLPSEEQVVEELAPDFLTSPVRETHSLPLEVASVTSESTVLSQVSNLVDLDTTVGTSASVKVVPETALVTEEIFLSERESDTVLLDSTRLATSPHYKLFGLNEPVQVSEVSPQESSLDQGLVSMPQEALATTDFVPVQPLVVSESTPHDSTAVLEKSIENVSNATLQLVPHDATIVQETVSSQSEKELPAQQRPTPSHAYSNVLSKESLQITEVSRIEKEEIFDGHLKLPTVQPHYQILPSESIQTEETITQDAPSRYYPELVVPTESARPAIVEQKSYTTEVMNAPEKEDTYQPGRLPPQQWADVLLSTKEPLSVTAQQVEESEVEFSAAPKISSYQATGSVAMFENQLTTQLVNDNVTTQEFQAQPFEHKRANVEFLERTSVSVSKVQSNEAEASLAPFEVIDSAMAQTTLTALKPVSESTLQFIHEKETLHMGAPRPNEAIAATLLEPIENLAITEIETADTAGRFSPEALDRSEQASASFVPVQSHTIATVDTNEREAELTTKSSIPAAYAEPQLNLQHTTLEVVQHETAEREFTFQPQAMPLDQILKPTPTDSLKSVLIQETIANMSASELQHVTPSSQLARVVRSSEHEEKIVSETTIYETLRSQEEKVKPEEKTAELQLPNLANELIVTEVISGQMASDECKLSEMAKDQTLKPIPTHSLKTVLVEETVTSEGADRLDVEQTYASTRASLKGDELEETIVSETMVLEGTMQFREPNAPVQKSAIANLERPVEGLTVTEIVSEHREQEDVIQAVKNRSAKAVPTEALKSVLIEEVQLSSRAETLAASETHISEAIVKIGDSLEQTIVQEPLILEDVNTLKEDAKPEQKQAETHIQPRTELTITEVIAEDREREGFDVAEIAKDHTARSVPTHTLKSIQIETTETVDSVANIGAPNIVESLATLQHDQLEEKIVSEQVVLEAVDQYERETFSMRQAVTALEPNTELTITEVMIEQKEQEKVDELVMKDAHAQSMPTHMLKTVTVEQVEMSESLAKVEQPISVESLASVRSDQLEQMVVSETIAYEATVGITEESKPTEKLADLTVIPINELLISETVPEHKEKEGFSVAEIAQDYLAKQVPGHSFKSVLVEETIANEDASQFSHVAANVTTATTQRDELDQTTVSETIAFEETPVLETIPKPAPKSAESLYEPMIGVIVMEVNPGQKERDGFSAVELAQDHMATPVAGHALKSVTIEEVSVSDTIAQLNSPQQMLSSASVRSEQFEQTTVQETTIYEGSQQLPVDEVPAAKSADRSFVPNAELVVIEIVSEQKEREGYDVAELARDHMATTSVTSHALKSVTIQETLTEERVDKLQDEQTAEVTSATCSDDKLEETVVRQPLVLETIDNYTMEFTPSEKQALPNVTPMTELLVTEVVVEQKEKEGYSVQDIAQEHVVKMLPSHTLKSVIVEEIQTSDVVGDVEELRPISLTANVRKEQLESQTTTEQLVLEGLEKLDEQQKPTHKSATSNIEAISELLVTEVITEQKEQEGYDVQQIASNYNAKEVPSHTLRSALIEETHTIDDVKQFLETPNTSHAKPLTDEIEERVIAETVVLENVDTLEQMAKPEAKYAEAVLPRQTELQVTEVVTEQKEKDGFSVSDLIVQQSAKTVSTEPFKSITVEEVVLSSATENIAVKETVSTTLATVRSDEHQETSISEQVVLEATDGFEQQTLPEGKTASSSMLSRDELIVTEVVSEQRESEGFDVQEIASGYSAHLVPSHTLKSLAVEQIQPAEMHGEIKDESTIPSENRAFVNESEHEQKTVQETMVYEMVSDKPTDQTPEQKLANVDMQPVQELVVTEVITGQKEREGFDVHDIAKDYTAQPTTAGLLKSIAIQEVHSSDGLGELCASVPTANATPQTDNLQETIKSETTVLEDITKLVHADRPTGKTATAAILPNVELQVTEVVVEQREKEGYDVKTIANDFHAQANTEPMKSIIVEEVHVRDDTPQLATHIDQKHEATTTNEQFEQTVVSEMLVYENLGQQQADLVPEEHRAEQSFDAITGVTITEVITEQKAKEGVDLTEVDSQKAKLVPSDAMKSLTVEQVNTLQSVADVHGDQTPKSKALIKSDTIDETTIIETMVLEDITEYKHHLELNEQTAKTLAEDEVKKSILVEQVLPLQEPNSFMLDSAKPAEASFTPEQMLQTTVEQITVYEGAEQLTSALVMDKKYPVCDMQGLELPVQSTVDISVALNDLEPTQETSAIAKPNLTEQLPAASTTETVSQDSYGKLSTPNETATQQAQRTISNLFVSTTTETVLGEGLDRTDFSLPSEAQTASTKFTDMTIVPLQSEQLTSDTAQLLEATALPRKFASATLEEGLRAPECLEVASNEQSDVAVDFVASGRRASVTFITNQTVNVSETTLDEYTDRIELAQEPEKRFARLTESALLTYEESRPVIPKGKYWPDQTIEQTPEFHEPMEATLKTKSTKIVKKKVKKLKQGEPTSEEVPQEEVEELILEQAPLEQPIIEELPEHVEVVETVTKEG</sequence>
<dbReference type="EnsemblMetazoa" id="ACUA015232-RA">
    <property type="protein sequence ID" value="ACUA015232-PA"/>
    <property type="gene ID" value="ACUA015232"/>
</dbReference>
<protein>
    <submittedName>
        <fullName evidence="2">Uncharacterized protein</fullName>
    </submittedName>
</protein>
<accession>A0A182MCX3</accession>
<dbReference type="VEuPathDB" id="VectorBase:ACUA015232"/>
<evidence type="ECO:0000313" key="3">
    <source>
        <dbReference type="Proteomes" id="UP000075883"/>
    </source>
</evidence>
<organism evidence="2 3">
    <name type="scientific">Anopheles culicifacies</name>
    <dbReference type="NCBI Taxonomy" id="139723"/>
    <lineage>
        <taxon>Eukaryota</taxon>
        <taxon>Metazoa</taxon>
        <taxon>Ecdysozoa</taxon>
        <taxon>Arthropoda</taxon>
        <taxon>Hexapoda</taxon>
        <taxon>Insecta</taxon>
        <taxon>Pterygota</taxon>
        <taxon>Neoptera</taxon>
        <taxon>Endopterygota</taxon>
        <taxon>Diptera</taxon>
        <taxon>Nematocera</taxon>
        <taxon>Culicoidea</taxon>
        <taxon>Culicidae</taxon>
        <taxon>Anophelinae</taxon>
        <taxon>Anopheles</taxon>
        <taxon>culicifacies species complex</taxon>
    </lineage>
</organism>